<proteinExistence type="predicted"/>
<dbReference type="InterPro" id="IPR011089">
    <property type="entry name" value="GmrSD_C"/>
</dbReference>
<keyword evidence="4" id="KW-1185">Reference proteome</keyword>
<sequence length="562" mass="65021">MSKKISGAEYPLSKIFSSDFEYVIPSYQRPYAWTPDQAGELFDDLIAFFLAEQEEGYFLGSIVLIKSEDSAYSQVIDGQQRLTTLTILLAAMACANDGEDKEELRPYILEPGKRMEGILPKPRLSLRERDRGFFAKYIQDLQLGALIALDPQSLDNESQINIRSNAKHFVQAIANALPTPERLRSFVTFLLTRCYLVTVSTASQESAFRVFSVMNSRGLDLQPTDIIKADTIGKLKNESDRQAYNDKWEEMEVELTRDGFRDLFTYIRMIYAKEKAKRTLLEEFRTHVLPKNPDPKIFIDDILEPFADALDAIRNASYSATSDAESINYYIKWLQRIDNSDWIPPAMLYLKEHRNKPKRVARFFKLLERLAAFMHICRWNVNDRIEVYSELINDIQSGVEPDDMVQFEFTDENHAAFRDALNGNIYELTSRRRNYLILRIDSFVSDGAAAYDPSVLTIEHVLPQTVPENSEWAMWWPNTDERKAWVHRLANLVPLNKKKNSAAQNYEFRAKCNIYFSGTKNVSSYALTSQVMAQKEWTQAIVEARQRQLLEVLYEKWDIKDA</sequence>
<evidence type="ECO:0000259" key="1">
    <source>
        <dbReference type="Pfam" id="PF03235"/>
    </source>
</evidence>
<dbReference type="InterPro" id="IPR004919">
    <property type="entry name" value="GmrSD_N"/>
</dbReference>
<feature type="domain" description="GmrSD restriction endonucleases N-terminal" evidence="1">
    <location>
        <begin position="12"/>
        <end position="230"/>
    </location>
</feature>
<dbReference type="Pfam" id="PF03235">
    <property type="entry name" value="GmrSD_N"/>
    <property type="match status" value="1"/>
</dbReference>
<dbReference type="PANTHER" id="PTHR35149:SF2">
    <property type="entry name" value="DUF262 DOMAIN-CONTAINING PROTEIN"/>
    <property type="match status" value="1"/>
</dbReference>
<dbReference type="STRING" id="1220579.GCA_001571345_02951"/>
<dbReference type="Pfam" id="PF07510">
    <property type="entry name" value="GmrSD_C"/>
    <property type="match status" value="1"/>
</dbReference>
<accession>A0A318PEL0</accession>
<reference evidence="3 4" key="1">
    <citation type="submission" date="2017-07" db="EMBL/GenBank/DDBJ databases">
        <title>A draft genome sequence of Komagataeibacter xylinus LMG 1515.</title>
        <authorList>
            <person name="Skraban J."/>
            <person name="Cleenwerck I."/>
            <person name="Vandamme P."/>
            <person name="Trcek J."/>
        </authorList>
    </citation>
    <scope>NUCLEOTIDE SEQUENCE [LARGE SCALE GENOMIC DNA]</scope>
    <source>
        <strain evidence="3 4">LMG 1515</strain>
    </source>
</reference>
<comment type="caution">
    <text evidence="3">The sequence shown here is derived from an EMBL/GenBank/DDBJ whole genome shotgun (WGS) entry which is preliminary data.</text>
</comment>
<dbReference type="PANTHER" id="PTHR35149">
    <property type="entry name" value="SLL5132 PROTEIN"/>
    <property type="match status" value="1"/>
</dbReference>
<dbReference type="EMBL" id="NKUC01000063">
    <property type="protein sequence ID" value="PYD55609.1"/>
    <property type="molecule type" value="Genomic_DNA"/>
</dbReference>
<feature type="domain" description="GmrSD restriction endonucleases C-terminal" evidence="2">
    <location>
        <begin position="415"/>
        <end position="552"/>
    </location>
</feature>
<dbReference type="RefSeq" id="WP_061276176.1">
    <property type="nucleotide sequence ID" value="NZ_CBCRXN010000062.1"/>
</dbReference>
<gene>
    <name evidence="3" type="ORF">CFR75_15600</name>
</gene>
<dbReference type="OrthoDB" id="9798761at2"/>
<organism evidence="3 4">
    <name type="scientific">Komagataeibacter xylinus</name>
    <name type="common">Gluconacetobacter xylinus</name>
    <dbReference type="NCBI Taxonomy" id="28448"/>
    <lineage>
        <taxon>Bacteria</taxon>
        <taxon>Pseudomonadati</taxon>
        <taxon>Pseudomonadota</taxon>
        <taxon>Alphaproteobacteria</taxon>
        <taxon>Acetobacterales</taxon>
        <taxon>Acetobacteraceae</taxon>
        <taxon>Komagataeibacter</taxon>
    </lineage>
</organism>
<protein>
    <submittedName>
        <fullName evidence="3">DUF262 domain-containing protein</fullName>
    </submittedName>
</protein>
<name>A0A318PEL0_KOMXY</name>
<evidence type="ECO:0000313" key="4">
    <source>
        <dbReference type="Proteomes" id="UP000248257"/>
    </source>
</evidence>
<evidence type="ECO:0000313" key="3">
    <source>
        <dbReference type="EMBL" id="PYD55609.1"/>
    </source>
</evidence>
<dbReference type="AlphaFoldDB" id="A0A318PEL0"/>
<evidence type="ECO:0000259" key="2">
    <source>
        <dbReference type="Pfam" id="PF07510"/>
    </source>
</evidence>
<dbReference type="Proteomes" id="UP000248257">
    <property type="component" value="Unassembled WGS sequence"/>
</dbReference>